<dbReference type="GO" id="GO:0015074">
    <property type="term" value="P:DNA integration"/>
    <property type="evidence" value="ECO:0007669"/>
    <property type="project" value="InterPro"/>
</dbReference>
<dbReference type="EMBL" id="CP002371">
    <property type="protein sequence ID" value="ADR52639.1"/>
    <property type="molecule type" value="Genomic_DNA"/>
</dbReference>
<dbReference type="SUPFAM" id="SSF56349">
    <property type="entry name" value="DNA breaking-rejoining enzymes"/>
    <property type="match status" value="1"/>
</dbReference>
<evidence type="ECO:0000313" key="2">
    <source>
        <dbReference type="EMBL" id="ADR52639.1"/>
    </source>
</evidence>
<organism evidence="2 3">
    <name type="scientific">Liberibacter solanacearum (strain CLso-ZC1)</name>
    <dbReference type="NCBI Taxonomy" id="658172"/>
    <lineage>
        <taxon>Bacteria</taxon>
        <taxon>Pseudomonadati</taxon>
        <taxon>Pseudomonadota</taxon>
        <taxon>Alphaproteobacteria</taxon>
        <taxon>Hyphomicrobiales</taxon>
        <taxon>Rhizobiaceae</taxon>
        <taxon>Liberibacter</taxon>
    </lineage>
</organism>
<dbReference type="Gene3D" id="1.10.443.10">
    <property type="entry name" value="Intergrase catalytic core"/>
    <property type="match status" value="1"/>
</dbReference>
<dbReference type="eggNOG" id="COG0582">
    <property type="taxonomic scope" value="Bacteria"/>
</dbReference>
<dbReference type="HOGENOM" id="CLU_2880491_0_0_5"/>
<dbReference type="Proteomes" id="UP000007038">
    <property type="component" value="Chromosome"/>
</dbReference>
<dbReference type="InterPro" id="IPR013762">
    <property type="entry name" value="Integrase-like_cat_sf"/>
</dbReference>
<reference evidence="3" key="1">
    <citation type="submission" date="2010-11" db="EMBL/GenBank/DDBJ databases">
        <title>Complete genome sequence of Candidatus Liberibacter solanacearum CLso-ZC1.</title>
        <authorList>
            <person name="Lin H."/>
            <person name="Doddapaneni H.V."/>
            <person name="Lou B."/>
            <person name="Civerolo E.L."/>
            <person name="Chen C."/>
            <person name="Duan Y."/>
            <person name="Zhou L."/>
            <person name="Glynn J."/>
        </authorList>
    </citation>
    <scope>NUCLEOTIDE SEQUENCE [LARGE SCALE GENOMIC DNA]</scope>
    <source>
        <strain evidence="3">CLso-ZC1</strain>
    </source>
</reference>
<dbReference type="AlphaFoldDB" id="E4UDG1"/>
<name>E4UDG1_LIBSC</name>
<dbReference type="InterPro" id="IPR011010">
    <property type="entry name" value="DNA_brk_join_enz"/>
</dbReference>
<proteinExistence type="predicted"/>
<evidence type="ECO:0000313" key="3">
    <source>
        <dbReference type="Proteomes" id="UP000007038"/>
    </source>
</evidence>
<dbReference type="KEGG" id="lso:CKC_04450"/>
<sequence length="63" mass="6764">MLSGFGLRPNAKKQICLTSVQAHGLRKAGATILANSGASSYELMAMYGWSKSTMAEKMRIGKN</sequence>
<dbReference type="GO" id="GO:0003677">
    <property type="term" value="F:DNA binding"/>
    <property type="evidence" value="ECO:0007669"/>
    <property type="project" value="InterPro"/>
</dbReference>
<keyword evidence="1" id="KW-0233">DNA recombination</keyword>
<gene>
    <name evidence="2" type="ordered locus">CKC_04450</name>
</gene>
<protein>
    <submittedName>
        <fullName evidence="2">Uncharacterized protein</fullName>
    </submittedName>
</protein>
<reference evidence="2 3" key="3">
    <citation type="journal article" date="2011" name="PLoS ONE">
        <title>The Complete Genome Sequence of 'Candidatus Liberibacter solanacearum', the Bacterium Associated with Potato Zebra Chip Disease.</title>
        <authorList>
            <person name="Lin H."/>
            <person name="Lou B."/>
            <person name="Glynn J.M."/>
            <person name="Doddapaneni H."/>
            <person name="Civerolo E.L."/>
            <person name="Chen C."/>
            <person name="Duan Y."/>
            <person name="Zhou L."/>
            <person name="Vahling C.M."/>
        </authorList>
    </citation>
    <scope>NUCLEOTIDE SEQUENCE [LARGE SCALE GENOMIC DNA]</scope>
    <source>
        <strain evidence="2 3">CLso-ZC1</strain>
    </source>
</reference>
<accession>E4UDG1</accession>
<reference key="2">
    <citation type="submission" date="2010-11" db="EMBL/GenBank/DDBJ databases">
        <authorList>
            <person name="Lin H."/>
            <person name="Doddapaneni H.V."/>
            <person name="Lou B."/>
            <person name="Civerolo E.L."/>
            <person name="Chen C."/>
            <person name="Duan Y."/>
            <person name="Zhou L."/>
            <person name="Glynn J."/>
        </authorList>
    </citation>
    <scope>NUCLEOTIDE SEQUENCE</scope>
    <source>
        <strain>CLso-ZC1</strain>
    </source>
</reference>
<evidence type="ECO:0000256" key="1">
    <source>
        <dbReference type="ARBA" id="ARBA00023172"/>
    </source>
</evidence>
<dbReference type="GO" id="GO:0006310">
    <property type="term" value="P:DNA recombination"/>
    <property type="evidence" value="ECO:0007669"/>
    <property type="project" value="UniProtKB-KW"/>
</dbReference>